<dbReference type="InterPro" id="IPR016193">
    <property type="entry name" value="Cytidine_deaminase-like"/>
</dbReference>
<evidence type="ECO:0000256" key="1">
    <source>
        <dbReference type="ARBA" id="ARBA00010669"/>
    </source>
</evidence>
<evidence type="ECO:0000313" key="12">
    <source>
        <dbReference type="Proteomes" id="UP000806285"/>
    </source>
</evidence>
<feature type="domain" description="CMP/dCMP-type deaminase" evidence="10">
    <location>
        <begin position="100"/>
        <end position="212"/>
    </location>
</feature>
<feature type="binding site" evidence="8">
    <location>
        <position position="181"/>
    </location>
    <ligand>
        <name>Zn(2+)</name>
        <dbReference type="ChEBI" id="CHEBI:29105"/>
        <note>catalytic</note>
    </ligand>
</feature>
<reference evidence="11 12" key="1">
    <citation type="submission" date="2020-10" db="EMBL/GenBank/DDBJ databases">
        <title>Ramlibacter sp. HM2 16S ribosomal RNA gene Genome sequencing and assembly.</title>
        <authorList>
            <person name="Kang M."/>
        </authorList>
    </citation>
    <scope>NUCLEOTIDE SEQUENCE [LARGE SCALE GENOMIC DNA]</scope>
    <source>
        <strain evidence="11 12">HM2</strain>
    </source>
</reference>
<name>A0ABR9S5H4_9BURK</name>
<dbReference type="EC" id="3.5.4.33" evidence="8"/>
<feature type="binding site" evidence="8">
    <location>
        <position position="184"/>
    </location>
    <ligand>
        <name>Zn(2+)</name>
        <dbReference type="ChEBI" id="CHEBI:29105"/>
        <note>catalytic</note>
    </ligand>
</feature>
<dbReference type="Gene3D" id="3.40.50.1820">
    <property type="entry name" value="alpha/beta hydrolase"/>
    <property type="match status" value="1"/>
</dbReference>
<dbReference type="InterPro" id="IPR016192">
    <property type="entry name" value="APOBEC/CMP_deaminase_Zn-bd"/>
</dbReference>
<evidence type="ECO:0000313" key="11">
    <source>
        <dbReference type="EMBL" id="MBE7368282.1"/>
    </source>
</evidence>
<evidence type="ECO:0000256" key="5">
    <source>
        <dbReference type="ARBA" id="ARBA00022801"/>
    </source>
</evidence>
<dbReference type="PANTHER" id="PTHR11079">
    <property type="entry name" value="CYTOSINE DEAMINASE FAMILY MEMBER"/>
    <property type="match status" value="1"/>
</dbReference>
<evidence type="ECO:0000256" key="2">
    <source>
        <dbReference type="ARBA" id="ARBA00011738"/>
    </source>
</evidence>
<keyword evidence="5 8" id="KW-0378">Hydrolase</keyword>
<comment type="caution">
    <text evidence="11">The sequence shown here is derived from an EMBL/GenBank/DDBJ whole genome shotgun (WGS) entry which is preliminary data.</text>
</comment>
<keyword evidence="6 8" id="KW-0862">Zinc</keyword>
<dbReference type="EMBL" id="JADDIV010000003">
    <property type="protein sequence ID" value="MBE7368282.1"/>
    <property type="molecule type" value="Genomic_DNA"/>
</dbReference>
<evidence type="ECO:0000256" key="7">
    <source>
        <dbReference type="ARBA" id="ARBA00048045"/>
    </source>
</evidence>
<dbReference type="Pfam" id="PF00561">
    <property type="entry name" value="Abhydrolase_1"/>
    <property type="match status" value="1"/>
</dbReference>
<dbReference type="PRINTS" id="PR00412">
    <property type="entry name" value="EPOXHYDRLASE"/>
</dbReference>
<feature type="binding site" evidence="8">
    <location>
        <position position="151"/>
    </location>
    <ligand>
        <name>Zn(2+)</name>
        <dbReference type="ChEBI" id="CHEBI:29105"/>
        <note>catalytic</note>
    </ligand>
</feature>
<dbReference type="Gene3D" id="3.40.140.10">
    <property type="entry name" value="Cytidine Deaminase, domain 2"/>
    <property type="match status" value="1"/>
</dbReference>
<dbReference type="Proteomes" id="UP000806285">
    <property type="component" value="Unassembled WGS sequence"/>
</dbReference>
<dbReference type="InterPro" id="IPR002125">
    <property type="entry name" value="CMP_dCMP_dom"/>
</dbReference>
<feature type="region of interest" description="Disordered" evidence="9">
    <location>
        <begin position="1"/>
        <end position="97"/>
    </location>
</feature>
<keyword evidence="12" id="KW-1185">Reference proteome</keyword>
<dbReference type="PROSITE" id="PS00903">
    <property type="entry name" value="CYT_DCMP_DEAMINASES_1"/>
    <property type="match status" value="1"/>
</dbReference>
<proteinExistence type="inferred from homology"/>
<dbReference type="PRINTS" id="PR00111">
    <property type="entry name" value="ABHYDROLASE"/>
</dbReference>
<comment type="subunit">
    <text evidence="2 8">Homodimer.</text>
</comment>
<gene>
    <name evidence="8 11" type="primary">tadA</name>
    <name evidence="11" type="ORF">IM787_12050</name>
</gene>
<feature type="active site" description="Proton donor" evidence="8">
    <location>
        <position position="153"/>
    </location>
</feature>
<evidence type="ECO:0000256" key="8">
    <source>
        <dbReference type="HAMAP-Rule" id="MF_00972"/>
    </source>
</evidence>
<comment type="similarity">
    <text evidence="1">Belongs to the cytidine and deoxycytidylate deaminase family. ADAT2 subfamily.</text>
</comment>
<evidence type="ECO:0000256" key="9">
    <source>
        <dbReference type="SAM" id="MobiDB-lite"/>
    </source>
</evidence>
<keyword evidence="3 8" id="KW-0819">tRNA processing</keyword>
<dbReference type="NCBIfam" id="NF008113">
    <property type="entry name" value="PRK10860.1"/>
    <property type="match status" value="1"/>
</dbReference>
<dbReference type="Pfam" id="PF14437">
    <property type="entry name" value="MafB19-deam"/>
    <property type="match status" value="1"/>
</dbReference>
<organism evidence="11 12">
    <name type="scientific">Ramlibacter pallidus</name>
    <dbReference type="NCBI Taxonomy" id="2780087"/>
    <lineage>
        <taxon>Bacteria</taxon>
        <taxon>Pseudomonadati</taxon>
        <taxon>Pseudomonadota</taxon>
        <taxon>Betaproteobacteria</taxon>
        <taxon>Burkholderiales</taxon>
        <taxon>Comamonadaceae</taxon>
        <taxon>Ramlibacter</taxon>
    </lineage>
</organism>
<comment type="cofactor">
    <cofactor evidence="8">
        <name>Zn(2+)</name>
        <dbReference type="ChEBI" id="CHEBI:29105"/>
    </cofactor>
    <text evidence="8">Binds 1 zinc ion per subunit.</text>
</comment>
<sequence>MLRAGRPSANSPSGWTGSEWRQGDARDLRCAGTSGRGGDRGRAGEAAALRGREAAHGRAGGGRGPRRDAQAAGAAGGAGGAGPDAAGQADARERQVNPATRDQGFMLEALAQARLALAAGEVPVGAVVVHEGRIVGRGHNAPVGSHDPTAHAEIRALQQAAQALGNYRLDGCELFVTLEPCAMCSGAIMHARLGRVVFAASDPKTGAAGSVLDLFGERRLNHQTQVQGGVLAQECGALLSEFFRARRQEARAGAQPLRDDALRTPDDRFRDLPGYPWAPHYIADLPSLAGLRMHYLDEGPRDAPRTWLCLHGNPAWSYLYRRMIPVFLEAGDRVVAPDLVGFGKSDKPKRDAAHSFEWHRQVLLEFVERLDLRHVVLAVQDWGGLLGLTLPMEDPARYEGLLVMNTTLATGDVPLSLGFVAWRDMCAKNPEFDVARLFARGNPHLRAEECAAYAAPFPDAGHRAALRAFPPMVPARPDAGGAAISRQARDFLSQRWEGRSLMAIGAQDPVLGPAVMDALRAQIRGCPEPMVLPQAGHFVQEHGEEIARKAVGYFRP</sequence>
<dbReference type="InterPro" id="IPR000073">
    <property type="entry name" value="AB_hydrolase_1"/>
</dbReference>
<dbReference type="InterPro" id="IPR058535">
    <property type="entry name" value="MafB19-deam"/>
</dbReference>
<dbReference type="InterPro" id="IPR028883">
    <property type="entry name" value="tRNA_aden_deaminase"/>
</dbReference>
<dbReference type="InterPro" id="IPR000639">
    <property type="entry name" value="Epox_hydrolase-like"/>
</dbReference>
<dbReference type="SUPFAM" id="SSF53927">
    <property type="entry name" value="Cytidine deaminase-like"/>
    <property type="match status" value="1"/>
</dbReference>
<keyword evidence="4 8" id="KW-0479">Metal-binding</keyword>
<dbReference type="CDD" id="cd01285">
    <property type="entry name" value="nucleoside_deaminase"/>
    <property type="match status" value="1"/>
</dbReference>
<protein>
    <recommendedName>
        <fullName evidence="8">tRNA-specific adenosine deaminase</fullName>
        <ecNumber evidence="8">3.5.4.33</ecNumber>
    </recommendedName>
</protein>
<accession>A0ABR9S5H4</accession>
<dbReference type="PANTHER" id="PTHR11079:SF202">
    <property type="entry name" value="TRNA-SPECIFIC ADENOSINE DEAMINASE"/>
    <property type="match status" value="1"/>
</dbReference>
<evidence type="ECO:0000259" key="10">
    <source>
        <dbReference type="PROSITE" id="PS51747"/>
    </source>
</evidence>
<evidence type="ECO:0000256" key="6">
    <source>
        <dbReference type="ARBA" id="ARBA00022833"/>
    </source>
</evidence>
<comment type="function">
    <text evidence="8">Catalyzes the deamination of adenosine to inosine at the wobble position 34 of tRNA(Arg2).</text>
</comment>
<dbReference type="NCBIfam" id="NF002043">
    <property type="entry name" value="PRK00870.1"/>
    <property type="match status" value="1"/>
</dbReference>
<dbReference type="PROSITE" id="PS51747">
    <property type="entry name" value="CYT_DCMP_DEAMINASES_2"/>
    <property type="match status" value="1"/>
</dbReference>
<dbReference type="HAMAP" id="MF_00972">
    <property type="entry name" value="tRNA_aden_deaminase"/>
    <property type="match status" value="1"/>
</dbReference>
<evidence type="ECO:0000256" key="3">
    <source>
        <dbReference type="ARBA" id="ARBA00022694"/>
    </source>
</evidence>
<evidence type="ECO:0000256" key="4">
    <source>
        <dbReference type="ARBA" id="ARBA00022723"/>
    </source>
</evidence>
<dbReference type="SUPFAM" id="SSF53474">
    <property type="entry name" value="alpha/beta-Hydrolases"/>
    <property type="match status" value="1"/>
</dbReference>
<dbReference type="InterPro" id="IPR029058">
    <property type="entry name" value="AB_hydrolase_fold"/>
</dbReference>
<comment type="catalytic activity">
    <reaction evidence="7 8">
        <text>adenosine(34) in tRNA + H2O + H(+) = inosine(34) in tRNA + NH4(+)</text>
        <dbReference type="Rhea" id="RHEA:43168"/>
        <dbReference type="Rhea" id="RHEA-COMP:10373"/>
        <dbReference type="Rhea" id="RHEA-COMP:10374"/>
        <dbReference type="ChEBI" id="CHEBI:15377"/>
        <dbReference type="ChEBI" id="CHEBI:15378"/>
        <dbReference type="ChEBI" id="CHEBI:28938"/>
        <dbReference type="ChEBI" id="CHEBI:74411"/>
        <dbReference type="ChEBI" id="CHEBI:82852"/>
        <dbReference type="EC" id="3.5.4.33"/>
    </reaction>
</comment>
<dbReference type="GO" id="GO:0052717">
    <property type="term" value="F:tRNA-specific adenosine-34 deaminase activity"/>
    <property type="evidence" value="ECO:0007669"/>
    <property type="project" value="UniProtKB-EC"/>
</dbReference>